<dbReference type="Pfam" id="PF00702">
    <property type="entry name" value="Hydrolase"/>
    <property type="match status" value="1"/>
</dbReference>
<dbReference type="PRINTS" id="PR00413">
    <property type="entry name" value="HADHALOGNASE"/>
</dbReference>
<dbReference type="Gene3D" id="1.20.120.1600">
    <property type="match status" value="1"/>
</dbReference>
<dbReference type="InterPro" id="IPR051540">
    <property type="entry name" value="S-2-haloacid_dehalogenase"/>
</dbReference>
<dbReference type="SFLD" id="SFLDG01129">
    <property type="entry name" value="C1.5:_HAD__Beta-PGM__Phosphata"/>
    <property type="match status" value="1"/>
</dbReference>
<name>A0A3E1RGB7_9BURK</name>
<sequence length="235" mass="25749">MLDISRIQAITLDLDDTLWPIWPTIEVAELRLQEWLRAKAPRTSALFASPHTRMALREQAQTGWPDQHHDLSFMRREMIRLGLQQSAEDQDLAGPAFGVFFDARQQVTLFEDVVPALALLSARWPVLALSNGNADVHRVGIGQYFCGSVSAREVGVGKPDVRIFQAAAQSLQLDADQILHVGDDESLDVLGALDAGMQTAWVNRSDKLWGYPAQPHATVVSMAELCAVLGAVAAA</sequence>
<reference evidence="2 3" key="1">
    <citation type="submission" date="2018-05" db="EMBL/GenBank/DDBJ databases">
        <title>Rhodoferax soyangensis sp.nov., isolated from an oligotrophic freshwater lake.</title>
        <authorList>
            <person name="Park M."/>
        </authorList>
    </citation>
    <scope>NUCLEOTIDE SEQUENCE [LARGE SCALE GENOMIC DNA]</scope>
    <source>
        <strain evidence="2 3">IMCC26218</strain>
    </source>
</reference>
<dbReference type="PANTHER" id="PTHR43316:SF3">
    <property type="entry name" value="HALOACID DEHALOGENASE, TYPE II (AFU_ORTHOLOGUE AFUA_2G07750)-RELATED"/>
    <property type="match status" value="1"/>
</dbReference>
<dbReference type="InterPro" id="IPR023214">
    <property type="entry name" value="HAD_sf"/>
</dbReference>
<comment type="caution">
    <text evidence="2">The sequence shown here is derived from an EMBL/GenBank/DDBJ whole genome shotgun (WGS) entry which is preliminary data.</text>
</comment>
<dbReference type="Proteomes" id="UP000260665">
    <property type="component" value="Unassembled WGS sequence"/>
</dbReference>
<dbReference type="GO" id="GO:0016787">
    <property type="term" value="F:hydrolase activity"/>
    <property type="evidence" value="ECO:0007669"/>
    <property type="project" value="UniProtKB-KW"/>
</dbReference>
<dbReference type="OrthoDB" id="367448at2"/>
<organism evidence="2 3">
    <name type="scientific">Rhodoferax lacus</name>
    <dbReference type="NCBI Taxonomy" id="2184758"/>
    <lineage>
        <taxon>Bacteria</taxon>
        <taxon>Pseudomonadati</taxon>
        <taxon>Pseudomonadota</taxon>
        <taxon>Betaproteobacteria</taxon>
        <taxon>Burkholderiales</taxon>
        <taxon>Comamonadaceae</taxon>
        <taxon>Rhodoferax</taxon>
    </lineage>
</organism>
<protein>
    <submittedName>
        <fullName evidence="2">HAD family hydrolase</fullName>
    </submittedName>
</protein>
<gene>
    <name evidence="2" type="ORF">DIC66_00575</name>
</gene>
<evidence type="ECO:0000313" key="3">
    <source>
        <dbReference type="Proteomes" id="UP000260665"/>
    </source>
</evidence>
<dbReference type="InterPro" id="IPR006439">
    <property type="entry name" value="HAD-SF_hydro_IA"/>
</dbReference>
<dbReference type="InterPro" id="IPR036412">
    <property type="entry name" value="HAD-like_sf"/>
</dbReference>
<dbReference type="AlphaFoldDB" id="A0A3E1RGB7"/>
<dbReference type="SUPFAM" id="SSF56784">
    <property type="entry name" value="HAD-like"/>
    <property type="match status" value="1"/>
</dbReference>
<dbReference type="NCBIfam" id="TIGR01509">
    <property type="entry name" value="HAD-SF-IA-v3"/>
    <property type="match status" value="1"/>
</dbReference>
<keyword evidence="3" id="KW-1185">Reference proteome</keyword>
<evidence type="ECO:0000256" key="1">
    <source>
        <dbReference type="ARBA" id="ARBA00022801"/>
    </source>
</evidence>
<accession>A0A3E1RGB7</accession>
<dbReference type="PANTHER" id="PTHR43316">
    <property type="entry name" value="HYDROLASE, HALOACID DELAHOGENASE-RELATED"/>
    <property type="match status" value="1"/>
</dbReference>
<keyword evidence="1 2" id="KW-0378">Hydrolase</keyword>
<dbReference type="EMBL" id="QFZK01000001">
    <property type="protein sequence ID" value="RFO98427.1"/>
    <property type="molecule type" value="Genomic_DNA"/>
</dbReference>
<dbReference type="SFLD" id="SFLDS00003">
    <property type="entry name" value="Haloacid_Dehalogenase"/>
    <property type="match status" value="1"/>
</dbReference>
<dbReference type="RefSeq" id="WP_117173019.1">
    <property type="nucleotide sequence ID" value="NZ_QFZK01000001.1"/>
</dbReference>
<proteinExistence type="predicted"/>
<dbReference type="Gene3D" id="3.40.50.1000">
    <property type="entry name" value="HAD superfamily/HAD-like"/>
    <property type="match status" value="1"/>
</dbReference>
<dbReference type="NCBIfam" id="TIGR01549">
    <property type="entry name" value="HAD-SF-IA-v1"/>
    <property type="match status" value="1"/>
</dbReference>
<evidence type="ECO:0000313" key="2">
    <source>
        <dbReference type="EMBL" id="RFO98427.1"/>
    </source>
</evidence>